<gene>
    <name evidence="2" type="ORF">E1H14_05180</name>
</gene>
<dbReference type="EMBL" id="SMRS01000003">
    <property type="protein sequence ID" value="KAA0875380.1"/>
    <property type="molecule type" value="Genomic_DNA"/>
</dbReference>
<comment type="caution">
    <text evidence="2">The sequence shown here is derived from an EMBL/GenBank/DDBJ whole genome shotgun (WGS) entry which is preliminary data.</text>
</comment>
<feature type="compositionally biased region" description="Basic and acidic residues" evidence="1">
    <location>
        <begin position="25"/>
        <end position="36"/>
    </location>
</feature>
<reference evidence="2 3" key="1">
    <citation type="submission" date="2019-03" db="EMBL/GenBank/DDBJ databases">
        <title>Nitrincola sp. nov. isolated from an Indian soda lake.</title>
        <authorList>
            <person name="Joshi A."/>
            <person name="Thite S.V."/>
            <person name="Joseph N."/>
            <person name="Dhotre D."/>
            <person name="Moorthy M."/>
            <person name="Shouche Y.S."/>
        </authorList>
    </citation>
    <scope>NUCLEOTIDE SEQUENCE [LARGE SCALE GENOMIC DNA]</scope>
    <source>
        <strain evidence="2 3">MEB193</strain>
    </source>
</reference>
<evidence type="ECO:0000256" key="1">
    <source>
        <dbReference type="SAM" id="MobiDB-lite"/>
    </source>
</evidence>
<dbReference type="Proteomes" id="UP000325302">
    <property type="component" value="Unassembled WGS sequence"/>
</dbReference>
<dbReference type="AlphaFoldDB" id="A0A5A9W3N3"/>
<feature type="region of interest" description="Disordered" evidence="1">
    <location>
        <begin position="1"/>
        <end position="103"/>
    </location>
</feature>
<dbReference type="OrthoDB" id="6089623at2"/>
<feature type="compositionally biased region" description="Basic and acidic residues" evidence="1">
    <location>
        <begin position="48"/>
        <end position="68"/>
    </location>
</feature>
<protein>
    <submittedName>
        <fullName evidence="2">Uncharacterized protein</fullName>
    </submittedName>
</protein>
<feature type="compositionally biased region" description="Basic and acidic residues" evidence="1">
    <location>
        <begin position="79"/>
        <end position="95"/>
    </location>
</feature>
<name>A0A5A9W3N3_9GAMM</name>
<evidence type="ECO:0000313" key="3">
    <source>
        <dbReference type="Proteomes" id="UP000325302"/>
    </source>
</evidence>
<proteinExistence type="predicted"/>
<evidence type="ECO:0000313" key="2">
    <source>
        <dbReference type="EMBL" id="KAA0875380.1"/>
    </source>
</evidence>
<feature type="compositionally biased region" description="Basic residues" evidence="1">
    <location>
        <begin position="38"/>
        <end position="47"/>
    </location>
</feature>
<sequence>MTRIKKQRRAANLIVLDKTPKKKEKLADPESYESRKQAALKKRKKHLSVYEKTRLAQEQQRRNDEAGRRGAANLGPLAEKIRARNAEQEKIKQQQEAEDNSAD</sequence>
<keyword evidence="3" id="KW-1185">Reference proteome</keyword>
<dbReference type="RefSeq" id="WP_149390388.1">
    <property type="nucleotide sequence ID" value="NZ_SMRS01000003.1"/>
</dbReference>
<organism evidence="2 3">
    <name type="scientific">Nitrincola tapanii</name>
    <dbReference type="NCBI Taxonomy" id="1708751"/>
    <lineage>
        <taxon>Bacteria</taxon>
        <taxon>Pseudomonadati</taxon>
        <taxon>Pseudomonadota</taxon>
        <taxon>Gammaproteobacteria</taxon>
        <taxon>Oceanospirillales</taxon>
        <taxon>Oceanospirillaceae</taxon>
        <taxon>Nitrincola</taxon>
    </lineage>
</organism>
<accession>A0A5A9W3N3</accession>